<evidence type="ECO:0000313" key="3">
    <source>
        <dbReference type="Proteomes" id="UP000623467"/>
    </source>
</evidence>
<reference evidence="2" key="1">
    <citation type="submission" date="2020-05" db="EMBL/GenBank/DDBJ databases">
        <title>Mycena genomes resolve the evolution of fungal bioluminescence.</title>
        <authorList>
            <person name="Tsai I.J."/>
        </authorList>
    </citation>
    <scope>NUCLEOTIDE SEQUENCE</scope>
    <source>
        <strain evidence="2">160909Yilan</strain>
    </source>
</reference>
<dbReference type="Proteomes" id="UP000623467">
    <property type="component" value="Unassembled WGS sequence"/>
</dbReference>
<feature type="transmembrane region" description="Helical" evidence="1">
    <location>
        <begin position="199"/>
        <end position="220"/>
    </location>
</feature>
<evidence type="ECO:0000313" key="2">
    <source>
        <dbReference type="EMBL" id="KAF7378431.1"/>
    </source>
</evidence>
<organism evidence="2 3">
    <name type="scientific">Mycena sanguinolenta</name>
    <dbReference type="NCBI Taxonomy" id="230812"/>
    <lineage>
        <taxon>Eukaryota</taxon>
        <taxon>Fungi</taxon>
        <taxon>Dikarya</taxon>
        <taxon>Basidiomycota</taxon>
        <taxon>Agaricomycotina</taxon>
        <taxon>Agaricomycetes</taxon>
        <taxon>Agaricomycetidae</taxon>
        <taxon>Agaricales</taxon>
        <taxon>Marasmiineae</taxon>
        <taxon>Mycenaceae</taxon>
        <taxon>Mycena</taxon>
    </lineage>
</organism>
<comment type="caution">
    <text evidence="2">The sequence shown here is derived from an EMBL/GenBank/DDBJ whole genome shotgun (WGS) entry which is preliminary data.</text>
</comment>
<dbReference type="AlphaFoldDB" id="A0A8H7DP89"/>
<sequence>MCGRSANETPLPFHTSPLHIVGSPYAAAESRKRYMYPSGCRSALASCFLPVWPSCLSGFAGSCILAPSAVHLSSLSPLPPFLLTSAYRTDLHDIAQPRHRLRRTHLRFVALRTGAEARARSTCLSPPSCRGWVPTLADVFLAFNELNVLLGSSGAQPTSTTTTCSRIETPALHPTLPHSTTYRRRRRGRLHPPSAPSTFTLAFTVLAVSLLICFLSLYLAG</sequence>
<evidence type="ECO:0000256" key="1">
    <source>
        <dbReference type="SAM" id="Phobius"/>
    </source>
</evidence>
<keyword evidence="3" id="KW-1185">Reference proteome</keyword>
<proteinExistence type="predicted"/>
<keyword evidence="1" id="KW-1133">Transmembrane helix</keyword>
<dbReference type="EMBL" id="JACAZH010000001">
    <property type="protein sequence ID" value="KAF7378431.1"/>
    <property type="molecule type" value="Genomic_DNA"/>
</dbReference>
<accession>A0A8H7DP89</accession>
<keyword evidence="1" id="KW-0812">Transmembrane</keyword>
<gene>
    <name evidence="2" type="ORF">MSAN_00269900</name>
</gene>
<name>A0A8H7DP89_9AGAR</name>
<protein>
    <submittedName>
        <fullName evidence="2">Uncharacterized protein</fullName>
    </submittedName>
</protein>
<keyword evidence="1" id="KW-0472">Membrane</keyword>